<name>A0ABU4VLT4_9ACTN</name>
<dbReference type="EMBL" id="JAXAVX010000007">
    <property type="protein sequence ID" value="MDX8152624.1"/>
    <property type="molecule type" value="Genomic_DNA"/>
</dbReference>
<dbReference type="Proteomes" id="UP001277761">
    <property type="component" value="Unassembled WGS sequence"/>
</dbReference>
<accession>A0ABU4VLT4</accession>
<keyword evidence="2" id="KW-1185">Reference proteome</keyword>
<sequence length="155" mass="17372">MSALVTAPRRPRPADRLPLSASARRARRLAREVHGDEVDAEGRRVMAVVEAVAQGVPESARRTAFVHRAVGRTLRPRQLAALLDLDDDERDALALLVRRAGEDGLAHARRLVAQEPRPARELALVVAYAALAEERDRRRREDARRLIRGTWTLRS</sequence>
<organism evidence="1 2">
    <name type="scientific">Patulibacter brassicae</name>
    <dbReference type="NCBI Taxonomy" id="1705717"/>
    <lineage>
        <taxon>Bacteria</taxon>
        <taxon>Bacillati</taxon>
        <taxon>Actinomycetota</taxon>
        <taxon>Thermoleophilia</taxon>
        <taxon>Solirubrobacterales</taxon>
        <taxon>Patulibacteraceae</taxon>
        <taxon>Patulibacter</taxon>
    </lineage>
</organism>
<comment type="caution">
    <text evidence="1">The sequence shown here is derived from an EMBL/GenBank/DDBJ whole genome shotgun (WGS) entry which is preliminary data.</text>
</comment>
<evidence type="ECO:0000313" key="2">
    <source>
        <dbReference type="Proteomes" id="UP001277761"/>
    </source>
</evidence>
<evidence type="ECO:0000313" key="1">
    <source>
        <dbReference type="EMBL" id="MDX8152624.1"/>
    </source>
</evidence>
<protein>
    <recommendedName>
        <fullName evidence="3">DUF222 domain-containing protein</fullName>
    </recommendedName>
</protein>
<evidence type="ECO:0008006" key="3">
    <source>
        <dbReference type="Google" id="ProtNLM"/>
    </source>
</evidence>
<reference evidence="1 2" key="1">
    <citation type="submission" date="2023-11" db="EMBL/GenBank/DDBJ databases">
        <authorList>
            <person name="Xu M."/>
            <person name="Jiang T."/>
        </authorList>
    </citation>
    <scope>NUCLEOTIDE SEQUENCE [LARGE SCALE GENOMIC DNA]</scope>
    <source>
        <strain evidence="1 2">SD</strain>
    </source>
</reference>
<proteinExistence type="predicted"/>
<dbReference type="RefSeq" id="WP_319954780.1">
    <property type="nucleotide sequence ID" value="NZ_JAXAVX010000007.1"/>
</dbReference>
<gene>
    <name evidence="1" type="ORF">SK069_13545</name>
</gene>